<dbReference type="HAMAP" id="MF_00376">
    <property type="entry name" value="Dephospho_CoA_kinase"/>
    <property type="match status" value="1"/>
</dbReference>
<keyword evidence="7 8" id="KW-0173">Coenzyme A biosynthesis</keyword>
<comment type="function">
    <text evidence="8">Catalyzes the phosphorylation of the 3'-hydroxyl group of dephosphocoenzyme A to form coenzyme A.</text>
</comment>
<name>A0AA86YXY6_PROST</name>
<dbReference type="PROSITE" id="PS51219">
    <property type="entry name" value="DPCK"/>
    <property type="match status" value="1"/>
</dbReference>
<feature type="binding site" evidence="8">
    <location>
        <begin position="16"/>
        <end position="21"/>
    </location>
    <ligand>
        <name>ATP</name>
        <dbReference type="ChEBI" id="CHEBI:30616"/>
    </ligand>
</feature>
<dbReference type="SUPFAM" id="SSF52540">
    <property type="entry name" value="P-loop containing nucleoside triphosphate hydrolases"/>
    <property type="match status" value="1"/>
</dbReference>
<dbReference type="GO" id="GO:0005524">
    <property type="term" value="F:ATP binding"/>
    <property type="evidence" value="ECO:0007669"/>
    <property type="project" value="UniProtKB-UniRule"/>
</dbReference>
<evidence type="ECO:0000313" key="10">
    <source>
        <dbReference type="EMBL" id="EDU60203.1"/>
    </source>
</evidence>
<evidence type="ECO:0000256" key="7">
    <source>
        <dbReference type="ARBA" id="ARBA00022993"/>
    </source>
</evidence>
<keyword evidence="3 8" id="KW-0808">Transferase</keyword>
<reference evidence="11" key="2">
    <citation type="submission" date="2008-04" db="EMBL/GenBank/DDBJ databases">
        <title>Draft genome sequence of Providencia stuartii(ATCC 25827).</title>
        <authorList>
            <person name="Sudarsanam P."/>
            <person name="Ley R."/>
            <person name="Guruge J."/>
            <person name="Turnbaugh P.J."/>
            <person name="Mahowald M."/>
            <person name="Liep D."/>
            <person name="Gordon J."/>
        </authorList>
    </citation>
    <scope>NUCLEOTIDE SEQUENCE [LARGE SCALE GENOMIC DNA]</scope>
    <source>
        <strain evidence="11">ATCC 25827</strain>
    </source>
</reference>
<dbReference type="Pfam" id="PF01121">
    <property type="entry name" value="CoaE"/>
    <property type="match status" value="1"/>
</dbReference>
<comment type="pathway">
    <text evidence="8">Cofactor biosynthesis; coenzyme A biosynthesis; CoA from (R)-pantothenate: step 5/5.</text>
</comment>
<dbReference type="GO" id="GO:0004140">
    <property type="term" value="F:dephospho-CoA kinase activity"/>
    <property type="evidence" value="ECO:0007669"/>
    <property type="project" value="UniProtKB-UniRule"/>
</dbReference>
<dbReference type="InterPro" id="IPR027417">
    <property type="entry name" value="P-loop_NTPase"/>
</dbReference>
<dbReference type="EC" id="2.7.1.24" evidence="8 9"/>
<dbReference type="AlphaFoldDB" id="A0AA86YXY6"/>
<protein>
    <recommendedName>
        <fullName evidence="8 9">Dephospho-CoA kinase</fullName>
        <ecNumber evidence="8 9">2.7.1.24</ecNumber>
    </recommendedName>
    <alternativeName>
        <fullName evidence="8">Dephosphocoenzyme A kinase</fullName>
    </alternativeName>
</protein>
<evidence type="ECO:0000256" key="8">
    <source>
        <dbReference type="HAMAP-Rule" id="MF_00376"/>
    </source>
</evidence>
<comment type="catalytic activity">
    <reaction evidence="8">
        <text>3'-dephospho-CoA + ATP = ADP + CoA + H(+)</text>
        <dbReference type="Rhea" id="RHEA:18245"/>
        <dbReference type="ChEBI" id="CHEBI:15378"/>
        <dbReference type="ChEBI" id="CHEBI:30616"/>
        <dbReference type="ChEBI" id="CHEBI:57287"/>
        <dbReference type="ChEBI" id="CHEBI:57328"/>
        <dbReference type="ChEBI" id="CHEBI:456216"/>
        <dbReference type="EC" id="2.7.1.24"/>
    </reaction>
</comment>
<dbReference type="FunFam" id="3.40.50.300:FF:000518">
    <property type="entry name" value="Dephospho-CoA kinase"/>
    <property type="match status" value="1"/>
</dbReference>
<dbReference type="Proteomes" id="UP000004506">
    <property type="component" value="Unassembled WGS sequence"/>
</dbReference>
<evidence type="ECO:0000256" key="4">
    <source>
        <dbReference type="ARBA" id="ARBA00022741"/>
    </source>
</evidence>
<gene>
    <name evidence="8 10" type="primary">coaE</name>
    <name evidence="10" type="ORF">PROSTU_03409</name>
</gene>
<evidence type="ECO:0000256" key="1">
    <source>
        <dbReference type="ARBA" id="ARBA00009018"/>
    </source>
</evidence>
<evidence type="ECO:0000256" key="6">
    <source>
        <dbReference type="ARBA" id="ARBA00022840"/>
    </source>
</evidence>
<comment type="caution">
    <text evidence="10">The sequence shown here is derived from an EMBL/GenBank/DDBJ whole genome shotgun (WGS) entry which is preliminary data.</text>
</comment>
<proteinExistence type="inferred from homology"/>
<evidence type="ECO:0000256" key="2">
    <source>
        <dbReference type="ARBA" id="ARBA00022490"/>
    </source>
</evidence>
<sequence length="205" mass="22934">MKKIMSYIVALTGGIGSGKTTVANHFAKLGIPLVDADIIARKVVEPGSPALEAIASRYGADIIQPDGSLNRQRLREIIFSDVAEKQWLNALLHPLIHQETQQQLQQADSPYVLWVVPLLFENKLAHLANRVLVIDVTPEEQILRTVQRDNVSEEHVVNILKAQTSRENRLLQADDVITNHDGELNIAEKVATLHEKYMTLAQQQK</sequence>
<dbReference type="PANTHER" id="PTHR10695:SF46">
    <property type="entry name" value="BIFUNCTIONAL COENZYME A SYNTHASE-RELATED"/>
    <property type="match status" value="1"/>
</dbReference>
<organism evidence="10 11">
    <name type="scientific">Providencia stuartii ATCC 25827</name>
    <dbReference type="NCBI Taxonomy" id="471874"/>
    <lineage>
        <taxon>Bacteria</taxon>
        <taxon>Pseudomonadati</taxon>
        <taxon>Pseudomonadota</taxon>
        <taxon>Gammaproteobacteria</taxon>
        <taxon>Enterobacterales</taxon>
        <taxon>Morganellaceae</taxon>
        <taxon>Providencia</taxon>
    </lineage>
</organism>
<keyword evidence="6 8" id="KW-0067">ATP-binding</keyword>
<keyword evidence="2 8" id="KW-0963">Cytoplasm</keyword>
<reference evidence="11" key="1">
    <citation type="submission" date="2008-04" db="EMBL/GenBank/DDBJ databases">
        <title>Draft genome sequence of Providencia stuartii (ATCC 25827).</title>
        <authorList>
            <person name="Sudarsanam P."/>
            <person name="Ley R."/>
            <person name="Guruge J."/>
            <person name="Turnbaugh P.J."/>
            <person name="Mahowald M."/>
            <person name="Liep D."/>
            <person name="Gordon J."/>
        </authorList>
    </citation>
    <scope>NUCLEOTIDE SEQUENCE [LARGE SCALE GENOMIC DNA]</scope>
    <source>
        <strain evidence="11">ATCC 25827</strain>
    </source>
</reference>
<dbReference type="CDD" id="cd02022">
    <property type="entry name" value="DPCK"/>
    <property type="match status" value="1"/>
</dbReference>
<dbReference type="GO" id="GO:0015937">
    <property type="term" value="P:coenzyme A biosynthetic process"/>
    <property type="evidence" value="ECO:0007669"/>
    <property type="project" value="UniProtKB-UniRule"/>
</dbReference>
<comment type="subcellular location">
    <subcellularLocation>
        <location evidence="8">Cytoplasm</location>
    </subcellularLocation>
</comment>
<evidence type="ECO:0000256" key="5">
    <source>
        <dbReference type="ARBA" id="ARBA00022777"/>
    </source>
</evidence>
<evidence type="ECO:0000256" key="9">
    <source>
        <dbReference type="NCBIfam" id="TIGR00152"/>
    </source>
</evidence>
<dbReference type="EMBL" id="ABJD02000101">
    <property type="protein sequence ID" value="EDU60203.1"/>
    <property type="molecule type" value="Genomic_DNA"/>
</dbReference>
<comment type="similarity">
    <text evidence="1 8">Belongs to the CoaE family.</text>
</comment>
<dbReference type="InterPro" id="IPR001977">
    <property type="entry name" value="Depp_CoAkinase"/>
</dbReference>
<dbReference type="PANTHER" id="PTHR10695">
    <property type="entry name" value="DEPHOSPHO-COA KINASE-RELATED"/>
    <property type="match status" value="1"/>
</dbReference>
<dbReference type="Gene3D" id="3.40.50.300">
    <property type="entry name" value="P-loop containing nucleotide triphosphate hydrolases"/>
    <property type="match status" value="1"/>
</dbReference>
<evidence type="ECO:0000313" key="11">
    <source>
        <dbReference type="Proteomes" id="UP000004506"/>
    </source>
</evidence>
<keyword evidence="5 8" id="KW-0418">Kinase</keyword>
<accession>A0AA86YXY6</accession>
<evidence type="ECO:0000256" key="3">
    <source>
        <dbReference type="ARBA" id="ARBA00022679"/>
    </source>
</evidence>
<keyword evidence="4 8" id="KW-0547">Nucleotide-binding</keyword>
<dbReference type="NCBIfam" id="TIGR00152">
    <property type="entry name" value="dephospho-CoA kinase"/>
    <property type="match status" value="1"/>
</dbReference>
<reference evidence="10 11" key="3">
    <citation type="submission" date="2008-05" db="EMBL/GenBank/DDBJ databases">
        <authorList>
            <person name="Fulton L."/>
            <person name="Clifton S."/>
            <person name="Fulton B."/>
            <person name="Xu J."/>
            <person name="Minx P."/>
            <person name="Pepin K.H."/>
            <person name="Johnson M."/>
            <person name="Thiruvilangam P."/>
            <person name="Bhonagiri V."/>
            <person name="Nash W.E."/>
            <person name="Mardis E.R."/>
            <person name="Wilson R.K."/>
        </authorList>
    </citation>
    <scope>NUCLEOTIDE SEQUENCE [LARGE SCALE GENOMIC DNA]</scope>
    <source>
        <strain evidence="10 11">ATCC 25827</strain>
    </source>
</reference>
<dbReference type="GO" id="GO:0005737">
    <property type="term" value="C:cytoplasm"/>
    <property type="evidence" value="ECO:0007669"/>
    <property type="project" value="UniProtKB-SubCell"/>
</dbReference>